<organism evidence="2 3">
    <name type="scientific">Promicromonospora alba</name>
    <dbReference type="NCBI Taxonomy" id="1616110"/>
    <lineage>
        <taxon>Bacteria</taxon>
        <taxon>Bacillati</taxon>
        <taxon>Actinomycetota</taxon>
        <taxon>Actinomycetes</taxon>
        <taxon>Micrococcales</taxon>
        <taxon>Promicromonosporaceae</taxon>
        <taxon>Promicromonospora</taxon>
    </lineage>
</organism>
<reference evidence="3" key="1">
    <citation type="journal article" date="2019" name="Int. J. Syst. Evol. Microbiol.">
        <title>The Global Catalogue of Microorganisms (GCM) 10K type strain sequencing project: providing services to taxonomists for standard genome sequencing and annotation.</title>
        <authorList>
            <consortium name="The Broad Institute Genomics Platform"/>
            <consortium name="The Broad Institute Genome Sequencing Center for Infectious Disease"/>
            <person name="Wu L."/>
            <person name="Ma J."/>
        </authorList>
    </citation>
    <scope>NUCLEOTIDE SEQUENCE [LARGE SCALE GENOMIC DNA]</scope>
    <source>
        <strain evidence="3">CCUG 42722</strain>
    </source>
</reference>
<dbReference type="Proteomes" id="UP001596011">
    <property type="component" value="Unassembled WGS sequence"/>
</dbReference>
<proteinExistence type="predicted"/>
<dbReference type="EMBL" id="JBHSFI010000005">
    <property type="protein sequence ID" value="MFC4629641.1"/>
    <property type="molecule type" value="Genomic_DNA"/>
</dbReference>
<evidence type="ECO:0000313" key="3">
    <source>
        <dbReference type="Proteomes" id="UP001596011"/>
    </source>
</evidence>
<feature type="region of interest" description="Disordered" evidence="1">
    <location>
        <begin position="1"/>
        <end position="21"/>
    </location>
</feature>
<evidence type="ECO:0000256" key="1">
    <source>
        <dbReference type="SAM" id="MobiDB-lite"/>
    </source>
</evidence>
<name>A0ABV9HKI8_9MICO</name>
<accession>A0ABV9HKI8</accession>
<feature type="compositionally biased region" description="Polar residues" evidence="1">
    <location>
        <begin position="1"/>
        <end position="17"/>
    </location>
</feature>
<comment type="caution">
    <text evidence="2">The sequence shown here is derived from an EMBL/GenBank/DDBJ whole genome shotgun (WGS) entry which is preliminary data.</text>
</comment>
<sequence>MSITPAASAGSRVSTLGTDRPIEFCPEEPLVESEGALDTTVGCDDQQDDIAQSRAFMTEFGVPEDTQDELITNALAGVLPLSEDPSAEPVSTESGENSDSTFQVLRYSDGSLAVREIEKSTAASGTRGVQAVTGCSHSGTTHFTTYSGCKIHYRTVVFSYGFYASFRIYGSGNDSVISAGSKFQEYSIGHSRLDWRLRIINQTEDPGNNAHIELSIRYLILPSVGEIQKGVRLRVGSNKYCQKTNTSNC</sequence>
<dbReference type="RefSeq" id="WP_377136708.1">
    <property type="nucleotide sequence ID" value="NZ_JBHSFI010000005.1"/>
</dbReference>
<keyword evidence="3" id="KW-1185">Reference proteome</keyword>
<evidence type="ECO:0000313" key="2">
    <source>
        <dbReference type="EMBL" id="MFC4629641.1"/>
    </source>
</evidence>
<protein>
    <submittedName>
        <fullName evidence="2">Uncharacterized protein</fullName>
    </submittedName>
</protein>
<gene>
    <name evidence="2" type="ORF">ACFO6V_15445</name>
</gene>